<keyword evidence="2" id="KW-0732">Signal</keyword>
<dbReference type="AlphaFoldDB" id="A0A0L0CFY2"/>
<sequence>MLKRHFLIGTSLFFVILFFQFQQSESFIYRLITETLQNNVAGEPITHKRTEWDFDPEISQKRRSLFYETHGFRGAKFIERIGVGQDGHEEERRTEQQLRDIGRLNGDHNINYPA</sequence>
<feature type="chain" id="PRO_5005536339" evidence="2">
    <location>
        <begin position="27"/>
        <end position="114"/>
    </location>
</feature>
<dbReference type="STRING" id="7375.A0A0L0CFY2"/>
<dbReference type="OMA" id="GEHFINY"/>
<feature type="region of interest" description="Disordered" evidence="1">
    <location>
        <begin position="84"/>
        <end position="114"/>
    </location>
</feature>
<evidence type="ECO:0000256" key="1">
    <source>
        <dbReference type="SAM" id="MobiDB-lite"/>
    </source>
</evidence>
<accession>A0A0L0CFY2</accession>
<dbReference type="Proteomes" id="UP000037069">
    <property type="component" value="Unassembled WGS sequence"/>
</dbReference>
<protein>
    <submittedName>
        <fullName evidence="3">Uncharacterized protein</fullName>
    </submittedName>
</protein>
<name>A0A0L0CFY2_LUCCU</name>
<feature type="compositionally biased region" description="Basic and acidic residues" evidence="1">
    <location>
        <begin position="86"/>
        <end position="106"/>
    </location>
</feature>
<feature type="signal peptide" evidence="2">
    <location>
        <begin position="1"/>
        <end position="26"/>
    </location>
</feature>
<evidence type="ECO:0000313" key="4">
    <source>
        <dbReference type="Proteomes" id="UP000037069"/>
    </source>
</evidence>
<dbReference type="EMBL" id="JRES01000440">
    <property type="protein sequence ID" value="KNC31127.1"/>
    <property type="molecule type" value="Genomic_DNA"/>
</dbReference>
<dbReference type="PANTHER" id="PTHR39951">
    <property type="entry name" value="FI22632P1"/>
    <property type="match status" value="1"/>
</dbReference>
<dbReference type="OrthoDB" id="7677333at2759"/>
<organism evidence="3 4">
    <name type="scientific">Lucilia cuprina</name>
    <name type="common">Green bottle fly</name>
    <name type="synonym">Australian sheep blowfly</name>
    <dbReference type="NCBI Taxonomy" id="7375"/>
    <lineage>
        <taxon>Eukaryota</taxon>
        <taxon>Metazoa</taxon>
        <taxon>Ecdysozoa</taxon>
        <taxon>Arthropoda</taxon>
        <taxon>Hexapoda</taxon>
        <taxon>Insecta</taxon>
        <taxon>Pterygota</taxon>
        <taxon>Neoptera</taxon>
        <taxon>Endopterygota</taxon>
        <taxon>Diptera</taxon>
        <taxon>Brachycera</taxon>
        <taxon>Muscomorpha</taxon>
        <taxon>Oestroidea</taxon>
        <taxon>Calliphoridae</taxon>
        <taxon>Luciliinae</taxon>
        <taxon>Lucilia</taxon>
    </lineage>
</organism>
<gene>
    <name evidence="3" type="ORF">FF38_13962</name>
</gene>
<keyword evidence="4" id="KW-1185">Reference proteome</keyword>
<dbReference type="PANTHER" id="PTHR39951:SF2">
    <property type="entry name" value="IP05660P"/>
    <property type="match status" value="1"/>
</dbReference>
<evidence type="ECO:0000313" key="3">
    <source>
        <dbReference type="EMBL" id="KNC31127.1"/>
    </source>
</evidence>
<reference evidence="3 4" key="1">
    <citation type="journal article" date="2015" name="Nat. Commun.">
        <title>Lucilia cuprina genome unlocks parasitic fly biology to underpin future interventions.</title>
        <authorList>
            <person name="Anstead C.A."/>
            <person name="Korhonen P.K."/>
            <person name="Young N.D."/>
            <person name="Hall R.S."/>
            <person name="Jex A.R."/>
            <person name="Murali S.C."/>
            <person name="Hughes D.S."/>
            <person name="Lee S.F."/>
            <person name="Perry T."/>
            <person name="Stroehlein A.J."/>
            <person name="Ansell B.R."/>
            <person name="Breugelmans B."/>
            <person name="Hofmann A."/>
            <person name="Qu J."/>
            <person name="Dugan S."/>
            <person name="Lee S.L."/>
            <person name="Chao H."/>
            <person name="Dinh H."/>
            <person name="Han Y."/>
            <person name="Doddapaneni H.V."/>
            <person name="Worley K.C."/>
            <person name="Muzny D.M."/>
            <person name="Ioannidis P."/>
            <person name="Waterhouse R.M."/>
            <person name="Zdobnov E.M."/>
            <person name="James P.J."/>
            <person name="Bagnall N.H."/>
            <person name="Kotze A.C."/>
            <person name="Gibbs R.A."/>
            <person name="Richards S."/>
            <person name="Batterham P."/>
            <person name="Gasser R.B."/>
        </authorList>
    </citation>
    <scope>NUCLEOTIDE SEQUENCE [LARGE SCALE GENOMIC DNA]</scope>
    <source>
        <strain evidence="3 4">LS</strain>
        <tissue evidence="3">Full body</tissue>
    </source>
</reference>
<proteinExistence type="predicted"/>
<evidence type="ECO:0000256" key="2">
    <source>
        <dbReference type="SAM" id="SignalP"/>
    </source>
</evidence>
<comment type="caution">
    <text evidence="3">The sequence shown here is derived from an EMBL/GenBank/DDBJ whole genome shotgun (WGS) entry which is preliminary data.</text>
</comment>